<protein>
    <submittedName>
        <fullName evidence="1">Uncharacterized protein</fullName>
    </submittedName>
</protein>
<sequence>GLSSNFPEGLRTNRHLHIFTDSPGGTLSTFSVEAPEVVV</sequence>
<name>A0A6J4JGL8_9CHLR</name>
<proteinExistence type="predicted"/>
<organism evidence="1">
    <name type="scientific">uncultured Chloroflexia bacterium</name>
    <dbReference type="NCBI Taxonomy" id="1672391"/>
    <lineage>
        <taxon>Bacteria</taxon>
        <taxon>Bacillati</taxon>
        <taxon>Chloroflexota</taxon>
        <taxon>Chloroflexia</taxon>
        <taxon>environmental samples</taxon>
    </lineage>
</organism>
<feature type="non-terminal residue" evidence="1">
    <location>
        <position position="1"/>
    </location>
</feature>
<feature type="non-terminal residue" evidence="1">
    <location>
        <position position="39"/>
    </location>
</feature>
<accession>A0A6J4JGL8</accession>
<reference evidence="1" key="1">
    <citation type="submission" date="2020-02" db="EMBL/GenBank/DDBJ databases">
        <authorList>
            <person name="Meier V. D."/>
        </authorList>
    </citation>
    <scope>NUCLEOTIDE SEQUENCE</scope>
    <source>
        <strain evidence="1">AVDCRST_MAG93</strain>
    </source>
</reference>
<dbReference type="AlphaFoldDB" id="A0A6J4JGL8"/>
<dbReference type="EMBL" id="CADCTR010000985">
    <property type="protein sequence ID" value="CAA9275825.1"/>
    <property type="molecule type" value="Genomic_DNA"/>
</dbReference>
<gene>
    <name evidence="1" type="ORF">AVDCRST_MAG93-2882</name>
</gene>
<evidence type="ECO:0000313" key="1">
    <source>
        <dbReference type="EMBL" id="CAA9275825.1"/>
    </source>
</evidence>